<gene>
    <name evidence="5" type="ORF">M513_08437</name>
</gene>
<feature type="compositionally biased region" description="Polar residues" evidence="3">
    <location>
        <begin position="353"/>
        <end position="363"/>
    </location>
</feature>
<dbReference type="Proteomes" id="UP000030764">
    <property type="component" value="Unassembled WGS sequence"/>
</dbReference>
<organism evidence="5 6">
    <name type="scientific">Trichuris suis</name>
    <name type="common">pig whipworm</name>
    <dbReference type="NCBI Taxonomy" id="68888"/>
    <lineage>
        <taxon>Eukaryota</taxon>
        <taxon>Metazoa</taxon>
        <taxon>Ecdysozoa</taxon>
        <taxon>Nematoda</taxon>
        <taxon>Enoplea</taxon>
        <taxon>Dorylaimia</taxon>
        <taxon>Trichinellida</taxon>
        <taxon>Trichuridae</taxon>
        <taxon>Trichuris</taxon>
    </lineage>
</organism>
<evidence type="ECO:0000313" key="5">
    <source>
        <dbReference type="EMBL" id="KFD50630.1"/>
    </source>
</evidence>
<proteinExistence type="predicted"/>
<accession>A0A085M084</accession>
<dbReference type="Gene3D" id="2.60.120.260">
    <property type="entry name" value="Galactose-binding domain-like"/>
    <property type="match status" value="1"/>
</dbReference>
<dbReference type="PROSITE" id="PS51117">
    <property type="entry name" value="LAMININ_NTER"/>
    <property type="match status" value="1"/>
</dbReference>
<protein>
    <recommendedName>
        <fullName evidence="4">Laminin N-terminal domain-containing protein</fullName>
    </recommendedName>
</protein>
<feature type="region of interest" description="Disordered" evidence="3">
    <location>
        <begin position="317"/>
        <end position="363"/>
    </location>
</feature>
<reference evidence="5 6" key="1">
    <citation type="journal article" date="2014" name="Nat. Genet.">
        <title>Genome and transcriptome of the porcine whipworm Trichuris suis.</title>
        <authorList>
            <person name="Jex A.R."/>
            <person name="Nejsum P."/>
            <person name="Schwarz E.M."/>
            <person name="Hu L."/>
            <person name="Young N.D."/>
            <person name="Hall R.S."/>
            <person name="Korhonen P.K."/>
            <person name="Liao S."/>
            <person name="Thamsborg S."/>
            <person name="Xia J."/>
            <person name="Xu P."/>
            <person name="Wang S."/>
            <person name="Scheerlinck J.P."/>
            <person name="Hofmann A."/>
            <person name="Sternberg P.W."/>
            <person name="Wang J."/>
            <person name="Gasser R.B."/>
        </authorList>
    </citation>
    <scope>NUCLEOTIDE SEQUENCE [LARGE SCALE GENOMIC DNA]</scope>
    <source>
        <strain evidence="5">DCEP-RM93M</strain>
    </source>
</reference>
<feature type="compositionally biased region" description="Basic and acidic residues" evidence="3">
    <location>
        <begin position="329"/>
        <end position="348"/>
    </location>
</feature>
<dbReference type="AlphaFoldDB" id="A0A085M084"/>
<keyword evidence="6" id="KW-1185">Reference proteome</keyword>
<dbReference type="PANTHER" id="PTHR21301">
    <property type="entry name" value="REVERSE TRANSCRIPTASE"/>
    <property type="match status" value="1"/>
</dbReference>
<dbReference type="EMBL" id="KL363250">
    <property type="protein sequence ID" value="KFD50630.1"/>
    <property type="molecule type" value="Genomic_DNA"/>
</dbReference>
<evidence type="ECO:0000256" key="1">
    <source>
        <dbReference type="ARBA" id="ARBA00023157"/>
    </source>
</evidence>
<keyword evidence="2" id="KW-0424">Laminin EGF-like domain</keyword>
<evidence type="ECO:0000259" key="4">
    <source>
        <dbReference type="PROSITE" id="PS51117"/>
    </source>
</evidence>
<evidence type="ECO:0000256" key="2">
    <source>
        <dbReference type="ARBA" id="ARBA00023292"/>
    </source>
</evidence>
<name>A0A085M084_9BILA</name>
<dbReference type="SMART" id="SM00136">
    <property type="entry name" value="LamNT"/>
    <property type="match status" value="1"/>
</dbReference>
<keyword evidence="1" id="KW-1015">Disulfide bond</keyword>
<dbReference type="CDD" id="cd00304">
    <property type="entry name" value="RT_like"/>
    <property type="match status" value="1"/>
</dbReference>
<sequence length="363" mass="41194">MEISCSQVLNPPYFNLAEAKKITVTSTCGEQNGRPIRELYCSLAGATRYSPYEGYYSYNYEDDLVSLRAPGENPTSLENRKPMLHASEGQSLGGQNCEYCDAANPELRHPAEYMVDGTPRYWQSPPLSRGMDYNKVNITIDLEQALVLNRLYVESHGDRTALFLSPCWFLDVPDLFCFPIVAVGGVSTSVLKKGGALMGSPLSPVLVEVFMEHLEDKAFSEANKNSLPRLFKRYVDDIFVIIESGRKDTFPNFLNGLFPNTISFTMEKEVSGKLPFLDSLVIRMPECLKINVYRKPTHPDRYIHFSSHHPRAVMKGVIRNQRRSASNSHDMETKRDRERQETNNETKKGRSIPCNTDTKTQRN</sequence>
<dbReference type="InterPro" id="IPR008211">
    <property type="entry name" value="Laminin_N"/>
</dbReference>
<feature type="domain" description="Laminin N-terminal" evidence="4">
    <location>
        <begin position="5"/>
        <end position="154"/>
    </location>
</feature>
<evidence type="ECO:0000313" key="6">
    <source>
        <dbReference type="Proteomes" id="UP000030764"/>
    </source>
</evidence>
<evidence type="ECO:0000256" key="3">
    <source>
        <dbReference type="SAM" id="MobiDB-lite"/>
    </source>
</evidence>
<dbReference type="Pfam" id="PF00055">
    <property type="entry name" value="Laminin_N"/>
    <property type="match status" value="1"/>
</dbReference>
<dbReference type="PANTHER" id="PTHR21301:SF11">
    <property type="entry name" value="GIY-YIG DOMAIN-CONTAINING PROTEIN"/>
    <property type="match status" value="1"/>
</dbReference>